<dbReference type="EMBL" id="DF973514">
    <property type="protein sequence ID" value="GAU33065.1"/>
    <property type="molecule type" value="Genomic_DNA"/>
</dbReference>
<protein>
    <submittedName>
        <fullName evidence="1">Uncharacterized protein</fullName>
    </submittedName>
</protein>
<gene>
    <name evidence="1" type="ORF">TSUD_152200</name>
</gene>
<dbReference type="OrthoDB" id="1700077at2759"/>
<evidence type="ECO:0000313" key="2">
    <source>
        <dbReference type="Proteomes" id="UP000242715"/>
    </source>
</evidence>
<proteinExistence type="predicted"/>
<dbReference type="AlphaFoldDB" id="A0A2Z6NAQ8"/>
<accession>A0A2Z6NAQ8</accession>
<evidence type="ECO:0000313" key="1">
    <source>
        <dbReference type="EMBL" id="GAU33065.1"/>
    </source>
</evidence>
<sequence length="61" mass="7141">MKIENVGLPPLQEWRKSLCVSSIINSIVNLETFRESWNDDVNEMLQEALQSPYFTQLELKD</sequence>
<organism evidence="1 2">
    <name type="scientific">Trifolium subterraneum</name>
    <name type="common">Subterranean clover</name>
    <dbReference type="NCBI Taxonomy" id="3900"/>
    <lineage>
        <taxon>Eukaryota</taxon>
        <taxon>Viridiplantae</taxon>
        <taxon>Streptophyta</taxon>
        <taxon>Embryophyta</taxon>
        <taxon>Tracheophyta</taxon>
        <taxon>Spermatophyta</taxon>
        <taxon>Magnoliopsida</taxon>
        <taxon>eudicotyledons</taxon>
        <taxon>Gunneridae</taxon>
        <taxon>Pentapetalae</taxon>
        <taxon>rosids</taxon>
        <taxon>fabids</taxon>
        <taxon>Fabales</taxon>
        <taxon>Fabaceae</taxon>
        <taxon>Papilionoideae</taxon>
        <taxon>50 kb inversion clade</taxon>
        <taxon>NPAAA clade</taxon>
        <taxon>Hologalegina</taxon>
        <taxon>IRL clade</taxon>
        <taxon>Trifolieae</taxon>
        <taxon>Trifolium</taxon>
    </lineage>
</organism>
<dbReference type="Proteomes" id="UP000242715">
    <property type="component" value="Unassembled WGS sequence"/>
</dbReference>
<keyword evidence="2" id="KW-1185">Reference proteome</keyword>
<name>A0A2Z6NAQ8_TRISU</name>
<reference evidence="2" key="1">
    <citation type="journal article" date="2017" name="Front. Plant Sci.">
        <title>Climate Clever Clovers: New Paradigm to Reduce the Environmental Footprint of Ruminants by Breeding Low Methanogenic Forages Utilizing Haplotype Variation.</title>
        <authorList>
            <person name="Kaur P."/>
            <person name="Appels R."/>
            <person name="Bayer P.E."/>
            <person name="Keeble-Gagnere G."/>
            <person name="Wang J."/>
            <person name="Hirakawa H."/>
            <person name="Shirasawa K."/>
            <person name="Vercoe P."/>
            <person name="Stefanova K."/>
            <person name="Durmic Z."/>
            <person name="Nichols P."/>
            <person name="Revell C."/>
            <person name="Isobe S.N."/>
            <person name="Edwards D."/>
            <person name="Erskine W."/>
        </authorList>
    </citation>
    <scope>NUCLEOTIDE SEQUENCE [LARGE SCALE GENOMIC DNA]</scope>
    <source>
        <strain evidence="2">cv. Daliak</strain>
    </source>
</reference>